<dbReference type="RefSeq" id="WP_145053231.1">
    <property type="nucleotide sequence ID" value="NZ_CP036433.1"/>
</dbReference>
<dbReference type="AlphaFoldDB" id="A0A518DS38"/>
<feature type="compositionally biased region" description="Low complexity" evidence="1">
    <location>
        <begin position="738"/>
        <end position="751"/>
    </location>
</feature>
<feature type="compositionally biased region" description="Low complexity" evidence="1">
    <location>
        <begin position="108"/>
        <end position="120"/>
    </location>
</feature>
<dbReference type="EMBL" id="CP036433">
    <property type="protein sequence ID" value="QDU94644.1"/>
    <property type="molecule type" value="Genomic_DNA"/>
</dbReference>
<protein>
    <submittedName>
        <fullName evidence="2">Uncharacterized protein</fullName>
    </submittedName>
</protein>
<feature type="region of interest" description="Disordered" evidence="1">
    <location>
        <begin position="738"/>
        <end position="757"/>
    </location>
</feature>
<feature type="region of interest" description="Disordered" evidence="1">
    <location>
        <begin position="108"/>
        <end position="134"/>
    </location>
</feature>
<proteinExistence type="predicted"/>
<sequence length="808" mass="89971">MCRFSGRFLLGVATLFLAGLSPAWGQSLRDSSVLQYVPADVDLLLSFAHNREQVEKVAGSRAVAKIVELFLQAQSIDREPPMPDEVRQLRPAPAGPNVLVGLVAEDAPAEASDPAEPSELPADEEPPIEIKPANPLDEIQDGIEKARDLLENADTREIAEVVMDMLGDEVFFYTQGYDELLAMQQEVYGKIGKEMMRYAKEHPDEDLDAEAWMKQLDFDRILSPERVAATQTPTMVLGFKLRHPEQMQPQLDRLEPMIKSLLEEKPELLEGYTRQQVAGQDFLTLTLRGEMLVKLVKENENLDPDALKRLEPYLPQIQEKQVVIALGVLGDYFLVTAGKDLSHLENWGKGDLLLDRAELAELRKVQEKTVVSISYSSSDLGNAGTGKFTMFDYYRGLATYGLRSKEFNLGASVQQRLGVEVDEFFRDMQNLFPAGGAALRFVVWDEDGYQGYLQNWAENLMLDGSQPLSIVNHLGGDPLAAFASRSQYHPEYYDILAKWSARAVMYWEELGVPQLPEDGQQGYTAGMAFLRPFILKFHEITHDKLIPSQRDSQVALVIDDHLKLEKIASSAPALDKPLAVSSPAIVMGVSDAELFQEAINDYRELINMGAFAAQLAMGDKGPKWGIPKPENETTPHGELYFYQFPIMAEAGMDDRLMIVMGINADTTVLTIHKELAARILQSTPPSGAQLKASVTENTAGVAWFEFPRLVNIWQGWAEYGVNHDLEKAIEAIAESAEGAAAGEVPEQPEAAPVDPSEARKREKILALMTDGFNVLRCFEGYQSRTVVAKDRSVVTRFTYRIHDLPQAP</sequence>
<organism evidence="2 3">
    <name type="scientific">Lignipirellula cremea</name>
    <dbReference type="NCBI Taxonomy" id="2528010"/>
    <lineage>
        <taxon>Bacteria</taxon>
        <taxon>Pseudomonadati</taxon>
        <taxon>Planctomycetota</taxon>
        <taxon>Planctomycetia</taxon>
        <taxon>Pirellulales</taxon>
        <taxon>Pirellulaceae</taxon>
        <taxon>Lignipirellula</taxon>
    </lineage>
</organism>
<evidence type="ECO:0000313" key="3">
    <source>
        <dbReference type="Proteomes" id="UP000317648"/>
    </source>
</evidence>
<dbReference type="OrthoDB" id="227207at2"/>
<gene>
    <name evidence="2" type="ORF">Pla8534_24370</name>
</gene>
<evidence type="ECO:0000313" key="2">
    <source>
        <dbReference type="EMBL" id="QDU94644.1"/>
    </source>
</evidence>
<reference evidence="2 3" key="1">
    <citation type="submission" date="2019-02" db="EMBL/GenBank/DDBJ databases">
        <title>Deep-cultivation of Planctomycetes and their phenomic and genomic characterization uncovers novel biology.</title>
        <authorList>
            <person name="Wiegand S."/>
            <person name="Jogler M."/>
            <person name="Boedeker C."/>
            <person name="Pinto D."/>
            <person name="Vollmers J."/>
            <person name="Rivas-Marin E."/>
            <person name="Kohn T."/>
            <person name="Peeters S.H."/>
            <person name="Heuer A."/>
            <person name="Rast P."/>
            <person name="Oberbeckmann S."/>
            <person name="Bunk B."/>
            <person name="Jeske O."/>
            <person name="Meyerdierks A."/>
            <person name="Storesund J.E."/>
            <person name="Kallscheuer N."/>
            <person name="Luecker S."/>
            <person name="Lage O.M."/>
            <person name="Pohl T."/>
            <person name="Merkel B.J."/>
            <person name="Hornburger P."/>
            <person name="Mueller R.-W."/>
            <person name="Bruemmer F."/>
            <person name="Labrenz M."/>
            <person name="Spormann A.M."/>
            <person name="Op den Camp H."/>
            <person name="Overmann J."/>
            <person name="Amann R."/>
            <person name="Jetten M.S.M."/>
            <person name="Mascher T."/>
            <person name="Medema M.H."/>
            <person name="Devos D.P."/>
            <person name="Kaster A.-K."/>
            <person name="Ovreas L."/>
            <person name="Rohde M."/>
            <person name="Galperin M.Y."/>
            <person name="Jogler C."/>
        </authorList>
    </citation>
    <scope>NUCLEOTIDE SEQUENCE [LARGE SCALE GENOMIC DNA]</scope>
    <source>
        <strain evidence="2 3">Pla85_3_4</strain>
    </source>
</reference>
<name>A0A518DS38_9BACT</name>
<accession>A0A518DS38</accession>
<dbReference type="KEGG" id="lcre:Pla8534_24370"/>
<keyword evidence="3" id="KW-1185">Reference proteome</keyword>
<dbReference type="Proteomes" id="UP000317648">
    <property type="component" value="Chromosome"/>
</dbReference>
<evidence type="ECO:0000256" key="1">
    <source>
        <dbReference type="SAM" id="MobiDB-lite"/>
    </source>
</evidence>